<evidence type="ECO:0000313" key="3">
    <source>
        <dbReference type="EMBL" id="QDZ22888.1"/>
    </source>
</evidence>
<dbReference type="OrthoDB" id="70850at2759"/>
<dbReference type="PANTHER" id="PTHR38585">
    <property type="entry name" value="TRANSMEMBRANE PROTEIN"/>
    <property type="match status" value="1"/>
</dbReference>
<dbReference type="Proteomes" id="UP000316726">
    <property type="component" value="Chromosome 9"/>
</dbReference>
<gene>
    <name evidence="3" type="ORF">A3770_09p54060</name>
    <name evidence="2" type="ORF">CPRI1469_LOCUS8261</name>
</gene>
<name>A0A5B8MQB1_9CHLO</name>
<dbReference type="EMBL" id="CP031042">
    <property type="protein sequence ID" value="QDZ22888.1"/>
    <property type="molecule type" value="Genomic_DNA"/>
</dbReference>
<dbReference type="EMBL" id="HBHL01012605">
    <property type="protein sequence ID" value="CAD9719395.1"/>
    <property type="molecule type" value="Transcribed_RNA"/>
</dbReference>
<evidence type="ECO:0000256" key="1">
    <source>
        <dbReference type="SAM" id="MobiDB-lite"/>
    </source>
</evidence>
<feature type="region of interest" description="Disordered" evidence="1">
    <location>
        <begin position="1"/>
        <end position="30"/>
    </location>
</feature>
<evidence type="ECO:0000313" key="2">
    <source>
        <dbReference type="EMBL" id="CAD9719395.1"/>
    </source>
</evidence>
<dbReference type="STRING" id="1764295.A0A5B8MQB1"/>
<protein>
    <submittedName>
        <fullName evidence="3">Uncharacterized protein</fullName>
    </submittedName>
</protein>
<feature type="compositionally biased region" description="Basic and acidic residues" evidence="1">
    <location>
        <begin position="8"/>
        <end position="17"/>
    </location>
</feature>
<reference evidence="3 4" key="1">
    <citation type="submission" date="2018-07" db="EMBL/GenBank/DDBJ databases">
        <title>The complete nuclear genome of the prasinophyte Chloropicon primus (CCMP1205).</title>
        <authorList>
            <person name="Pombert J.-F."/>
            <person name="Otis C."/>
            <person name="Turmel M."/>
            <person name="Lemieux C."/>
        </authorList>
    </citation>
    <scope>NUCLEOTIDE SEQUENCE [LARGE SCALE GENOMIC DNA]</scope>
    <source>
        <strain evidence="3 4">CCMP1205</strain>
    </source>
</reference>
<dbReference type="PANTHER" id="PTHR38585:SF1">
    <property type="entry name" value="TRANSMEMBRANE PROTEIN"/>
    <property type="match status" value="1"/>
</dbReference>
<accession>A0A5B8MQB1</accession>
<keyword evidence="4" id="KW-1185">Reference proteome</keyword>
<sequence>MVWTPWGRGERDKEGSSRRKHRDNKRRGDELKSVLEHDRVDDGKRALEDWARSSREALERTSAVASSVSSRDVVPLAVSCAASLSVHCAVLKGCQVASASVLRVSCATPVLSTLVGGATVALASVASGSISRALQQPLLAGDGRRRPLLTWGDDSSGGGNNPFWEAVRSTTTTKDVLLDAAVGLACFAALGGRARSVLASDVRYPGANARASMPAVGASYATKFQRSELLRMLRLHGCHHCGKRSGPVIADHMPPNHFVEKARQGSRKGLGWVLTKMRFSGRLSQRFYPQCRGCSQKQAVAVKKNAKSLVTHLGGWHPHYLAGPFVMFRTYDLANQGTVLQNAQSAKEEVGKFLLAQADKFA</sequence>
<reference evidence="2" key="2">
    <citation type="submission" date="2021-01" db="EMBL/GenBank/DDBJ databases">
        <authorList>
            <person name="Corre E."/>
            <person name="Pelletier E."/>
            <person name="Niang G."/>
            <person name="Scheremetjew M."/>
            <person name="Finn R."/>
            <person name="Kale V."/>
            <person name="Holt S."/>
            <person name="Cochrane G."/>
            <person name="Meng A."/>
            <person name="Brown T."/>
            <person name="Cohen L."/>
        </authorList>
    </citation>
    <scope>NUCLEOTIDE SEQUENCE</scope>
    <source>
        <strain evidence="2">CCMP1205</strain>
    </source>
</reference>
<evidence type="ECO:0000313" key="4">
    <source>
        <dbReference type="Proteomes" id="UP000316726"/>
    </source>
</evidence>
<dbReference type="AlphaFoldDB" id="A0A5B8MQB1"/>
<proteinExistence type="predicted"/>
<organism evidence="3 4">
    <name type="scientific">Chloropicon primus</name>
    <dbReference type="NCBI Taxonomy" id="1764295"/>
    <lineage>
        <taxon>Eukaryota</taxon>
        <taxon>Viridiplantae</taxon>
        <taxon>Chlorophyta</taxon>
        <taxon>Chloropicophyceae</taxon>
        <taxon>Chloropicales</taxon>
        <taxon>Chloropicaceae</taxon>
        <taxon>Chloropicon</taxon>
    </lineage>
</organism>